<sequence>MKPILHRLTRAALILAAAAAATAHAGELTLFTHSNFAGPPLTLRGSEPDLDRLGFNDRASSVVVRSGTWQLCEHSEYRGRCMVVERGEYPVLDGFNDVISSVREISGGGGRDYRDDDHRNDRGRDSGYGYGHHREPIVLFSKSGFGGAKLGLRDAVRTLDQYDFNDQVSSVVVNEGRWELCEHADYGGQCIVLEPGRYEYLDNMNNRISSLRRIR</sequence>
<evidence type="ECO:0000256" key="4">
    <source>
        <dbReference type="SAM" id="SignalP"/>
    </source>
</evidence>
<dbReference type="PANTHER" id="PTHR11818:SF42">
    <property type="entry name" value="VOLTAGE-GATED HYDROGEN CHANNEL 1"/>
    <property type="match status" value="1"/>
</dbReference>
<evidence type="ECO:0000256" key="3">
    <source>
        <dbReference type="SAM" id="MobiDB-lite"/>
    </source>
</evidence>
<evidence type="ECO:0000256" key="1">
    <source>
        <dbReference type="ARBA" id="ARBA00009646"/>
    </source>
</evidence>
<gene>
    <name evidence="6" type="ORF">GTP90_32005</name>
</gene>
<dbReference type="SUPFAM" id="SSF49695">
    <property type="entry name" value="gamma-Crystallin-like"/>
    <property type="match status" value="1"/>
</dbReference>
<name>A0A845H195_9BURK</name>
<dbReference type="Proteomes" id="UP000447355">
    <property type="component" value="Unassembled WGS sequence"/>
</dbReference>
<dbReference type="PROSITE" id="PS50915">
    <property type="entry name" value="CRYSTALLIN_BETA_GAMMA"/>
    <property type="match status" value="2"/>
</dbReference>
<reference evidence="6" key="1">
    <citation type="submission" date="2019-12" db="EMBL/GenBank/DDBJ databases">
        <title>Novel species isolated from a subtropical stream in China.</title>
        <authorList>
            <person name="Lu H."/>
        </authorList>
    </citation>
    <scope>NUCLEOTIDE SEQUENCE [LARGE SCALE GENOMIC DNA]</scope>
    <source>
        <strain evidence="6">FT81W</strain>
    </source>
</reference>
<protein>
    <recommendedName>
        <fullName evidence="5">Beta/gamma crystallin 'Greek key' domain-containing protein</fullName>
    </recommendedName>
</protein>
<comment type="similarity">
    <text evidence="1">Belongs to the beta/gamma-crystallin family.</text>
</comment>
<dbReference type="AlphaFoldDB" id="A0A845H195"/>
<proteinExistence type="inferred from homology"/>
<dbReference type="Gene3D" id="2.60.20.10">
    <property type="entry name" value="Crystallins"/>
    <property type="match status" value="2"/>
</dbReference>
<keyword evidence="2" id="KW-0677">Repeat</keyword>
<evidence type="ECO:0000313" key="6">
    <source>
        <dbReference type="EMBL" id="MYM98479.1"/>
    </source>
</evidence>
<dbReference type="Pfam" id="PF00030">
    <property type="entry name" value="Crystall"/>
    <property type="match status" value="2"/>
</dbReference>
<dbReference type="PANTHER" id="PTHR11818">
    <property type="entry name" value="BETA/GAMMA CRYSTALLIN"/>
    <property type="match status" value="1"/>
</dbReference>
<dbReference type="InterPro" id="IPR011024">
    <property type="entry name" value="G_crystallin-like"/>
</dbReference>
<feature type="domain" description="Beta/gamma crystallin 'Greek key'" evidence="5">
    <location>
        <begin position="176"/>
        <end position="215"/>
    </location>
</feature>
<dbReference type="InterPro" id="IPR050252">
    <property type="entry name" value="Beta/Gamma-Crystallin"/>
</dbReference>
<organism evidence="6 7">
    <name type="scientific">Duganella vulcania</name>
    <dbReference type="NCBI Taxonomy" id="2692166"/>
    <lineage>
        <taxon>Bacteria</taxon>
        <taxon>Pseudomonadati</taxon>
        <taxon>Pseudomonadota</taxon>
        <taxon>Betaproteobacteria</taxon>
        <taxon>Burkholderiales</taxon>
        <taxon>Oxalobacteraceae</taxon>
        <taxon>Telluria group</taxon>
        <taxon>Duganella</taxon>
    </lineage>
</organism>
<feature type="chain" id="PRO_5032979692" description="Beta/gamma crystallin 'Greek key' domain-containing protein" evidence="4">
    <location>
        <begin position="26"/>
        <end position="215"/>
    </location>
</feature>
<dbReference type="EMBL" id="WWCX01000123">
    <property type="protein sequence ID" value="MYM98479.1"/>
    <property type="molecule type" value="Genomic_DNA"/>
</dbReference>
<dbReference type="InterPro" id="IPR001064">
    <property type="entry name" value="Beta/gamma_crystallin"/>
</dbReference>
<comment type="caution">
    <text evidence="6">The sequence shown here is derived from an EMBL/GenBank/DDBJ whole genome shotgun (WGS) entry which is preliminary data.</text>
</comment>
<dbReference type="SMART" id="SM00247">
    <property type="entry name" value="XTALbg"/>
    <property type="match status" value="2"/>
</dbReference>
<feature type="domain" description="Beta/gamma crystallin 'Greek key'" evidence="5">
    <location>
        <begin position="67"/>
        <end position="106"/>
    </location>
</feature>
<feature type="compositionally biased region" description="Basic and acidic residues" evidence="3">
    <location>
        <begin position="111"/>
        <end position="125"/>
    </location>
</feature>
<feature type="region of interest" description="Disordered" evidence="3">
    <location>
        <begin position="108"/>
        <end position="129"/>
    </location>
</feature>
<keyword evidence="4" id="KW-0732">Signal</keyword>
<dbReference type="RefSeq" id="WP_161087301.1">
    <property type="nucleotide sequence ID" value="NZ_WWCX01000123.1"/>
</dbReference>
<evidence type="ECO:0000259" key="5">
    <source>
        <dbReference type="PROSITE" id="PS50915"/>
    </source>
</evidence>
<accession>A0A845H195</accession>
<evidence type="ECO:0000256" key="2">
    <source>
        <dbReference type="ARBA" id="ARBA00022737"/>
    </source>
</evidence>
<evidence type="ECO:0000313" key="7">
    <source>
        <dbReference type="Proteomes" id="UP000447355"/>
    </source>
</evidence>
<feature type="signal peptide" evidence="4">
    <location>
        <begin position="1"/>
        <end position="25"/>
    </location>
</feature>